<feature type="compositionally biased region" description="Polar residues" evidence="3">
    <location>
        <begin position="229"/>
        <end position="239"/>
    </location>
</feature>
<protein>
    <submittedName>
        <fullName evidence="5">C9orf68 homolog</fullName>
    </submittedName>
</protein>
<gene>
    <name evidence="5" type="primary">CI068</name>
</gene>
<evidence type="ECO:0000256" key="3">
    <source>
        <dbReference type="SAM" id="MobiDB-lite"/>
    </source>
</evidence>
<dbReference type="PANTHER" id="PTHR16435:SF6">
    <property type="entry name" value="IP09370P"/>
    <property type="match status" value="1"/>
</dbReference>
<feature type="compositionally biased region" description="Basic and acidic residues" evidence="3">
    <location>
        <begin position="281"/>
        <end position="298"/>
    </location>
</feature>
<evidence type="ECO:0000256" key="1">
    <source>
        <dbReference type="ARBA" id="ARBA00006215"/>
    </source>
</evidence>
<dbReference type="Pfam" id="PF14909">
    <property type="entry name" value="SPATA6"/>
    <property type="match status" value="1"/>
</dbReference>
<feature type="domain" description="Spermatogenesis-associated protein 6 N-terminal" evidence="4">
    <location>
        <begin position="9"/>
        <end position="152"/>
    </location>
</feature>
<dbReference type="GO" id="GO:0120212">
    <property type="term" value="C:sperm head-tail coupling apparatus"/>
    <property type="evidence" value="ECO:0007669"/>
    <property type="project" value="InterPro"/>
</dbReference>
<feature type="compositionally biased region" description="Basic and acidic residues" evidence="3">
    <location>
        <begin position="315"/>
        <end position="328"/>
    </location>
</feature>
<feature type="compositionally biased region" description="Low complexity" evidence="3">
    <location>
        <begin position="176"/>
        <end position="188"/>
    </location>
</feature>
<dbReference type="EMBL" id="BT080463">
    <property type="protein sequence ID" value="ACO14887.1"/>
    <property type="molecule type" value="mRNA"/>
</dbReference>
<evidence type="ECO:0000259" key="4">
    <source>
        <dbReference type="Pfam" id="PF14909"/>
    </source>
</evidence>
<evidence type="ECO:0000256" key="2">
    <source>
        <dbReference type="ARBA" id="ARBA00022553"/>
    </source>
</evidence>
<dbReference type="GO" id="GO:0032027">
    <property type="term" value="F:myosin light chain binding"/>
    <property type="evidence" value="ECO:0007669"/>
    <property type="project" value="InterPro"/>
</dbReference>
<dbReference type="InterPro" id="IPR042769">
    <property type="entry name" value="SPATA6_fam"/>
</dbReference>
<feature type="region of interest" description="Disordered" evidence="3">
    <location>
        <begin position="176"/>
        <end position="349"/>
    </location>
</feature>
<dbReference type="InterPro" id="IPR032732">
    <property type="entry name" value="SPATA6_N"/>
</dbReference>
<sequence length="429" mass="48326">MAKSLRLTLDMEIHAVTCPGVWFSHKGPIYLSVCFLGFHVRTKPFPPTFPLLFGDKFLFEKTFPGVSSLQGLEDVLRRQPLYLELLQEIHSAHESDVVLASFETSGYELLFPYPQLRPSFNSGIDVDLLLIPRPEFPGIISPKVEVSTRCNINETRHPILDQHHDNAVIINQIPPMSSHPHIPPRSSSQCGSHERDPFVVRRVDEDLIGRRPTQTPPPPMRRSIHRSKSMVNSMGQSTDADGPPPCYRPRGDFCHNLDGQQTPGSITPPSAGRGRPKHRPERSYQRPSSRESGNDHLGHTRVSSPASPHHSRHIYFSEEERDNHREEEAPPSPACSHHDNTRCTSSQTNREDIHSSQHHSCTHTHRHLVADLCHCRCHSRQLPNISCSRHTLDCCGNHGEEVYFVATPHLHSSQGACSCSTHCCSHHSH</sequence>
<feature type="compositionally biased region" description="Basic and acidic residues" evidence="3">
    <location>
        <begin position="192"/>
        <end position="209"/>
    </location>
</feature>
<organism evidence="5">
    <name type="scientific">Caligus clemensi</name>
    <name type="common">Sea louse</name>
    <dbReference type="NCBI Taxonomy" id="344056"/>
    <lineage>
        <taxon>Eukaryota</taxon>
        <taxon>Metazoa</taxon>
        <taxon>Ecdysozoa</taxon>
        <taxon>Arthropoda</taxon>
        <taxon>Crustacea</taxon>
        <taxon>Multicrustacea</taxon>
        <taxon>Hexanauplia</taxon>
        <taxon>Copepoda</taxon>
        <taxon>Siphonostomatoida</taxon>
        <taxon>Caligidae</taxon>
        <taxon>Caligus</taxon>
    </lineage>
</organism>
<feature type="compositionally biased region" description="Polar residues" evidence="3">
    <location>
        <begin position="258"/>
        <end position="268"/>
    </location>
</feature>
<keyword evidence="2" id="KW-0597">Phosphoprotein</keyword>
<dbReference type="AlphaFoldDB" id="C1C0T4"/>
<reference evidence="5" key="1">
    <citation type="submission" date="2009-03" db="EMBL/GenBank/DDBJ databases">
        <title>Caligus clemensi ESTs and full-length cDNAs.</title>
        <authorList>
            <person name="Yasuike M."/>
            <person name="von Schalburg K."/>
            <person name="Cooper G."/>
            <person name="Leong J."/>
            <person name="Jones S.R.M."/>
            <person name="Koop B.F."/>
        </authorList>
    </citation>
    <scope>NUCLEOTIDE SEQUENCE</scope>
    <source>
        <tissue evidence="5">Whole</tissue>
    </source>
</reference>
<accession>C1C0T4</accession>
<name>C1C0T4_CALCM</name>
<dbReference type="PANTHER" id="PTHR16435">
    <property type="entry name" value="SPERMATOGENESIS-ASSOCIATED PROTEIN 6 SPATA6"/>
    <property type="match status" value="1"/>
</dbReference>
<evidence type="ECO:0000313" key="5">
    <source>
        <dbReference type="EMBL" id="ACO14887.1"/>
    </source>
</evidence>
<dbReference type="GO" id="GO:0007283">
    <property type="term" value="P:spermatogenesis"/>
    <property type="evidence" value="ECO:0007669"/>
    <property type="project" value="InterPro"/>
</dbReference>
<proteinExistence type="evidence at transcript level"/>
<comment type="similarity">
    <text evidence="1">Belongs to the SPATA6 family.</text>
</comment>